<dbReference type="EMBL" id="CVQH01020951">
    <property type="protein sequence ID" value="CRK28948.1"/>
    <property type="molecule type" value="Genomic_DNA"/>
</dbReference>
<accession>A0A0G4M3R8</accession>
<organism evidence="2 3">
    <name type="scientific">Verticillium longisporum</name>
    <name type="common">Verticillium dahliae var. longisporum</name>
    <dbReference type="NCBI Taxonomy" id="100787"/>
    <lineage>
        <taxon>Eukaryota</taxon>
        <taxon>Fungi</taxon>
        <taxon>Dikarya</taxon>
        <taxon>Ascomycota</taxon>
        <taxon>Pezizomycotina</taxon>
        <taxon>Sordariomycetes</taxon>
        <taxon>Hypocreomycetidae</taxon>
        <taxon>Glomerellales</taxon>
        <taxon>Plectosphaerellaceae</taxon>
        <taxon>Verticillium</taxon>
    </lineage>
</organism>
<keyword evidence="1" id="KW-1133">Transmembrane helix</keyword>
<proteinExistence type="predicted"/>
<evidence type="ECO:0000256" key="1">
    <source>
        <dbReference type="SAM" id="Phobius"/>
    </source>
</evidence>
<dbReference type="PANTHER" id="PTHR43310">
    <property type="entry name" value="SULFATE TRANSPORTER YBAR-RELATED"/>
    <property type="match status" value="1"/>
</dbReference>
<keyword evidence="1" id="KW-0812">Transmembrane</keyword>
<feature type="non-terminal residue" evidence="2">
    <location>
        <position position="90"/>
    </location>
</feature>
<evidence type="ECO:0000313" key="3">
    <source>
        <dbReference type="Proteomes" id="UP000044602"/>
    </source>
</evidence>
<dbReference type="InterPro" id="IPR052706">
    <property type="entry name" value="Membrane-Transporter-like"/>
</dbReference>
<name>A0A0G4M3R8_VERLO</name>
<keyword evidence="3" id="KW-1185">Reference proteome</keyword>
<dbReference type="Proteomes" id="UP000044602">
    <property type="component" value="Unassembled WGS sequence"/>
</dbReference>
<sequence>MVGTLIFDLGFELLLEAVIIIVLIMGIYDFVIGIGVGILLAFISLIFQTSRVPAVRASYNGDIVGSTVRRNPGQHRYLQQVRRQIYIVKL</sequence>
<feature type="transmembrane region" description="Helical" evidence="1">
    <location>
        <begin position="17"/>
        <end position="47"/>
    </location>
</feature>
<gene>
    <name evidence="2" type="ORF">BN1708_015410</name>
</gene>
<dbReference type="PANTHER" id="PTHR43310:SF4">
    <property type="entry name" value="AFR304WP"/>
    <property type="match status" value="1"/>
</dbReference>
<protein>
    <submittedName>
        <fullName evidence="2">Uncharacterized protein</fullName>
    </submittedName>
</protein>
<evidence type="ECO:0000313" key="2">
    <source>
        <dbReference type="EMBL" id="CRK28948.1"/>
    </source>
</evidence>
<keyword evidence="1" id="KW-0472">Membrane</keyword>
<reference evidence="2 3" key="1">
    <citation type="submission" date="2015-05" db="EMBL/GenBank/DDBJ databases">
        <authorList>
            <person name="Wang D.B."/>
            <person name="Wang M."/>
        </authorList>
    </citation>
    <scope>NUCLEOTIDE SEQUENCE [LARGE SCALE GENOMIC DNA]</scope>
    <source>
        <strain evidence="2">VL1</strain>
    </source>
</reference>
<dbReference type="AlphaFoldDB" id="A0A0G4M3R8"/>
<dbReference type="STRING" id="100787.A0A0G4M3R8"/>